<feature type="transmembrane region" description="Helical" evidence="9">
    <location>
        <begin position="20"/>
        <end position="40"/>
    </location>
</feature>
<proteinExistence type="inferred from homology"/>
<evidence type="ECO:0000256" key="8">
    <source>
        <dbReference type="ARBA" id="ARBA00023136"/>
    </source>
</evidence>
<feature type="transmembrane region" description="Helical" evidence="9">
    <location>
        <begin position="471"/>
        <end position="488"/>
    </location>
</feature>
<dbReference type="GO" id="GO:0022857">
    <property type="term" value="F:transmembrane transporter activity"/>
    <property type="evidence" value="ECO:0007669"/>
    <property type="project" value="InterPro"/>
</dbReference>
<reference evidence="11" key="1">
    <citation type="submission" date="2018-06" db="EMBL/GenBank/DDBJ databases">
        <authorList>
            <person name="Zhirakovskaya E."/>
        </authorList>
    </citation>
    <scope>NUCLEOTIDE SEQUENCE</scope>
</reference>
<dbReference type="Gene3D" id="1.10.3720.10">
    <property type="entry name" value="MetI-like"/>
    <property type="match status" value="1"/>
</dbReference>
<evidence type="ECO:0000256" key="4">
    <source>
        <dbReference type="ARBA" id="ARBA00022475"/>
    </source>
</evidence>
<evidence type="ECO:0000313" key="11">
    <source>
        <dbReference type="EMBL" id="VAW08439.1"/>
    </source>
</evidence>
<evidence type="ECO:0000256" key="7">
    <source>
        <dbReference type="ARBA" id="ARBA00022989"/>
    </source>
</evidence>
<dbReference type="InterPro" id="IPR035906">
    <property type="entry name" value="MetI-like_sf"/>
</dbReference>
<dbReference type="EMBL" id="UOEI01000604">
    <property type="protein sequence ID" value="VAW08439.1"/>
    <property type="molecule type" value="Genomic_DNA"/>
</dbReference>
<keyword evidence="5 9" id="KW-0812">Transmembrane</keyword>
<name>A0A3B0T8D4_9ZZZZ</name>
<feature type="domain" description="ABC transmembrane type-1" evidence="10">
    <location>
        <begin position="86"/>
        <end position="516"/>
    </location>
</feature>
<evidence type="ECO:0000256" key="6">
    <source>
        <dbReference type="ARBA" id="ARBA00022970"/>
    </source>
</evidence>
<dbReference type="Pfam" id="PF00528">
    <property type="entry name" value="BPD_transp_1"/>
    <property type="match status" value="1"/>
</dbReference>
<dbReference type="AlphaFoldDB" id="A0A3B0T8D4"/>
<evidence type="ECO:0000256" key="5">
    <source>
        <dbReference type="ARBA" id="ARBA00022692"/>
    </source>
</evidence>
<keyword evidence="6" id="KW-0029">Amino-acid transport</keyword>
<feature type="transmembrane region" description="Helical" evidence="9">
    <location>
        <begin position="216"/>
        <end position="235"/>
    </location>
</feature>
<keyword evidence="3" id="KW-0813">Transport</keyword>
<dbReference type="PANTHER" id="PTHR30614:SF37">
    <property type="entry name" value="AMINO-ACID ABC TRANSPORTER PERMEASE PROTEIN YHDX-RELATED"/>
    <property type="match status" value="1"/>
</dbReference>
<keyword evidence="4" id="KW-1003">Cell membrane</keyword>
<dbReference type="InterPro" id="IPR000515">
    <property type="entry name" value="MetI-like"/>
</dbReference>
<feature type="transmembrane region" description="Helical" evidence="9">
    <location>
        <begin position="132"/>
        <end position="152"/>
    </location>
</feature>
<dbReference type="GO" id="GO:0043190">
    <property type="term" value="C:ATP-binding cassette (ABC) transporter complex"/>
    <property type="evidence" value="ECO:0007669"/>
    <property type="project" value="InterPro"/>
</dbReference>
<feature type="transmembrane region" description="Helical" evidence="9">
    <location>
        <begin position="92"/>
        <end position="112"/>
    </location>
</feature>
<dbReference type="GO" id="GO:0006865">
    <property type="term" value="P:amino acid transport"/>
    <property type="evidence" value="ECO:0007669"/>
    <property type="project" value="UniProtKB-KW"/>
</dbReference>
<keyword evidence="7 9" id="KW-1133">Transmembrane helix</keyword>
<evidence type="ECO:0000256" key="1">
    <source>
        <dbReference type="ARBA" id="ARBA00004651"/>
    </source>
</evidence>
<feature type="transmembrane region" description="Helical" evidence="9">
    <location>
        <begin position="255"/>
        <end position="273"/>
    </location>
</feature>
<organism evidence="11">
    <name type="scientific">hydrothermal vent metagenome</name>
    <dbReference type="NCBI Taxonomy" id="652676"/>
    <lineage>
        <taxon>unclassified sequences</taxon>
        <taxon>metagenomes</taxon>
        <taxon>ecological metagenomes</taxon>
    </lineage>
</organism>
<dbReference type="PROSITE" id="PS50928">
    <property type="entry name" value="ABC_TM1"/>
    <property type="match status" value="1"/>
</dbReference>
<gene>
    <name evidence="11" type="ORF">MNBD_ACTINO01-816</name>
</gene>
<comment type="subcellular location">
    <subcellularLocation>
        <location evidence="1">Cell membrane</location>
        <topology evidence="1">Multi-pass membrane protein</topology>
    </subcellularLocation>
</comment>
<evidence type="ECO:0000259" key="10">
    <source>
        <dbReference type="PROSITE" id="PS50928"/>
    </source>
</evidence>
<feature type="transmembrane region" description="Helical" evidence="9">
    <location>
        <begin position="294"/>
        <end position="314"/>
    </location>
</feature>
<keyword evidence="8 9" id="KW-0472">Membrane</keyword>
<evidence type="ECO:0000256" key="2">
    <source>
        <dbReference type="ARBA" id="ARBA00010072"/>
    </source>
</evidence>
<dbReference type="InterPro" id="IPR043429">
    <property type="entry name" value="ArtM/GltK/GlnP/TcyL/YhdX-like"/>
</dbReference>
<dbReference type="InterPro" id="IPR010065">
    <property type="entry name" value="AA_ABC_transptr_permease_3TM"/>
</dbReference>
<evidence type="ECO:0000256" key="3">
    <source>
        <dbReference type="ARBA" id="ARBA00022448"/>
    </source>
</evidence>
<dbReference type="SUPFAM" id="SSF161098">
    <property type="entry name" value="MetI-like"/>
    <property type="match status" value="2"/>
</dbReference>
<accession>A0A3B0T8D4</accession>
<evidence type="ECO:0000256" key="9">
    <source>
        <dbReference type="SAM" id="Phobius"/>
    </source>
</evidence>
<feature type="transmembrane region" description="Helical" evidence="9">
    <location>
        <begin position="495"/>
        <end position="519"/>
    </location>
</feature>
<feature type="transmembrane region" description="Helical" evidence="9">
    <location>
        <begin position="398"/>
        <end position="420"/>
    </location>
</feature>
<sequence>MTVQVREQTKTPLWRNATFLKWSAQLFVLLLVIGVFALLVSQALTNFAQSDISFGWTWLSSPTGVQLREGIDINPDSGARALLVGIVNTLRVAVSGIFAATILGTLIGIGRLSSNWIVNKIATIYIETIRNVPLLVQIFFWSAIAVTLPALTADDVGEFLFKASNKGIAYAWIFPGLGWLPWLTFVIVGFFIGRYVARRRKAYQEETGNLGHGGRYWIGIIVLFGAIGWFAWPLLGFMGYVFGAIESFVDALPPIVFPIIVAIAALASAAWWIRNFFESRRTPAGFGKMTDDDWFRVIFTGFAGIAIAVGAFVIGEFAIKTVAGDTETVAELIRTGLGNFFGWLSAAFSGEVTTIVDATQGVVREGGPLVFSKPAVVLKGAGIPQFADTGMVITVPFFAIWTGVTLYTAAFIAEIVRGGILAVSKGQTEAAQAVGLRRSQYLRLIILPQAFRIILPPMGNQYLNLAKNTSLGIAVAFADIVAVGFTVLNQTGQSLPVVVIWMAFFVTMSLSISSIVNYYNRKMMLVER</sequence>
<dbReference type="PANTHER" id="PTHR30614">
    <property type="entry name" value="MEMBRANE COMPONENT OF AMINO ACID ABC TRANSPORTER"/>
    <property type="match status" value="1"/>
</dbReference>
<dbReference type="CDD" id="cd06261">
    <property type="entry name" value="TM_PBP2"/>
    <property type="match status" value="2"/>
</dbReference>
<protein>
    <submittedName>
        <fullName evidence="11">Glutamate Aspartate transport system permease protein GltJ (TC 3.A.1.3.4)</fullName>
    </submittedName>
</protein>
<comment type="similarity">
    <text evidence="2">Belongs to the binding-protein-dependent transport system permease family. HisMQ subfamily.</text>
</comment>
<dbReference type="NCBIfam" id="TIGR01726">
    <property type="entry name" value="HEQRo_perm_3TM"/>
    <property type="match status" value="1"/>
</dbReference>
<feature type="transmembrane region" description="Helical" evidence="9">
    <location>
        <begin position="172"/>
        <end position="196"/>
    </location>
</feature>